<dbReference type="Pfam" id="PF06923">
    <property type="entry name" value="GutM"/>
    <property type="match status" value="1"/>
</dbReference>
<keyword evidence="1" id="KW-1133">Transmembrane helix</keyword>
<evidence type="ECO:0000256" key="1">
    <source>
        <dbReference type="SAM" id="Phobius"/>
    </source>
</evidence>
<gene>
    <name evidence="2" type="ORF">J2Z82_001339</name>
</gene>
<comment type="caution">
    <text evidence="2">The sequence shown here is derived from an EMBL/GenBank/DDBJ whole genome shotgun (WGS) entry which is preliminary data.</text>
</comment>
<sequence>MNTNVKRGGDTMWGTFIFIFAFIWGLQFLMTHFQVKHYKSEIKKLSRRDSGYLGTGYYKKRLGNGAIIVLVCDEKSHIIDAKVMKGITVFARFKDIKQLVGMKLEETKFVDFLSKKEFHALSNAVDMIKKELNKGKGNEAWIS</sequence>
<name>A0ABS4HC15_9BACI</name>
<dbReference type="Proteomes" id="UP001519328">
    <property type="component" value="Unassembled WGS sequence"/>
</dbReference>
<proteinExistence type="predicted"/>
<protein>
    <submittedName>
        <fullName evidence="2">Glucitol operon activator protein</fullName>
    </submittedName>
</protein>
<keyword evidence="1" id="KW-0472">Membrane</keyword>
<keyword evidence="1" id="KW-0812">Transmembrane</keyword>
<keyword evidence="3" id="KW-1185">Reference proteome</keyword>
<dbReference type="EMBL" id="JAGGKK010000005">
    <property type="protein sequence ID" value="MBP1948403.1"/>
    <property type="molecule type" value="Genomic_DNA"/>
</dbReference>
<reference evidence="2 3" key="1">
    <citation type="submission" date="2021-03" db="EMBL/GenBank/DDBJ databases">
        <title>Genomic Encyclopedia of Type Strains, Phase IV (KMG-IV): sequencing the most valuable type-strain genomes for metagenomic binning, comparative biology and taxonomic classification.</title>
        <authorList>
            <person name="Goeker M."/>
        </authorList>
    </citation>
    <scope>NUCLEOTIDE SEQUENCE [LARGE SCALE GENOMIC DNA]</scope>
    <source>
        <strain evidence="2 3">DSM 21085</strain>
    </source>
</reference>
<evidence type="ECO:0000313" key="2">
    <source>
        <dbReference type="EMBL" id="MBP1948403.1"/>
    </source>
</evidence>
<dbReference type="InterPro" id="IPR009693">
    <property type="entry name" value="Glucitol_operon_activator"/>
</dbReference>
<organism evidence="2 3">
    <name type="scientific">Virgibacillus litoralis</name>
    <dbReference type="NCBI Taxonomy" id="578221"/>
    <lineage>
        <taxon>Bacteria</taxon>
        <taxon>Bacillati</taxon>
        <taxon>Bacillota</taxon>
        <taxon>Bacilli</taxon>
        <taxon>Bacillales</taxon>
        <taxon>Bacillaceae</taxon>
        <taxon>Virgibacillus</taxon>
    </lineage>
</organism>
<accession>A0ABS4HC15</accession>
<evidence type="ECO:0000313" key="3">
    <source>
        <dbReference type="Proteomes" id="UP001519328"/>
    </source>
</evidence>
<feature type="transmembrane region" description="Helical" evidence="1">
    <location>
        <begin position="12"/>
        <end position="35"/>
    </location>
</feature>